<dbReference type="PANTHER" id="PTHR31649:SF10">
    <property type="entry name" value="IP19903P-RELATED"/>
    <property type="match status" value="1"/>
</dbReference>
<dbReference type="Pfam" id="PF11901">
    <property type="entry name" value="DM9"/>
    <property type="match status" value="1"/>
</dbReference>
<evidence type="ECO:0000313" key="1">
    <source>
        <dbReference type="EMBL" id="KAJ3642688.1"/>
    </source>
</evidence>
<dbReference type="InterPro" id="IPR006616">
    <property type="entry name" value="DM9_repeat"/>
</dbReference>
<comment type="caution">
    <text evidence="1">The sequence shown here is derived from an EMBL/GenBank/DDBJ whole genome shotgun (WGS) entry which is preliminary data.</text>
</comment>
<gene>
    <name evidence="1" type="ORF">Zmor_025449</name>
</gene>
<name>A0AA38HRP8_9CUCU</name>
<reference evidence="1" key="1">
    <citation type="journal article" date="2023" name="G3 (Bethesda)">
        <title>Whole genome assemblies of Zophobas morio and Tenebrio molitor.</title>
        <authorList>
            <person name="Kaur S."/>
            <person name="Stinson S.A."/>
            <person name="diCenzo G.C."/>
        </authorList>
    </citation>
    <scope>NUCLEOTIDE SEQUENCE</scope>
    <source>
        <strain evidence="1">QUZm001</strain>
    </source>
</reference>
<accession>A0AA38HRP8</accession>
<dbReference type="AlphaFoldDB" id="A0AA38HRP8"/>
<dbReference type="EMBL" id="JALNTZ010000008">
    <property type="protein sequence ID" value="KAJ3642688.1"/>
    <property type="molecule type" value="Genomic_DNA"/>
</dbReference>
<dbReference type="Proteomes" id="UP001168821">
    <property type="component" value="Unassembled WGS sequence"/>
</dbReference>
<evidence type="ECO:0000313" key="2">
    <source>
        <dbReference type="Proteomes" id="UP001168821"/>
    </source>
</evidence>
<organism evidence="1 2">
    <name type="scientific">Zophobas morio</name>
    <dbReference type="NCBI Taxonomy" id="2755281"/>
    <lineage>
        <taxon>Eukaryota</taxon>
        <taxon>Metazoa</taxon>
        <taxon>Ecdysozoa</taxon>
        <taxon>Arthropoda</taxon>
        <taxon>Hexapoda</taxon>
        <taxon>Insecta</taxon>
        <taxon>Pterygota</taxon>
        <taxon>Neoptera</taxon>
        <taxon>Endopterygota</taxon>
        <taxon>Coleoptera</taxon>
        <taxon>Polyphaga</taxon>
        <taxon>Cucujiformia</taxon>
        <taxon>Tenebrionidae</taxon>
        <taxon>Zophobas</taxon>
    </lineage>
</organism>
<proteinExistence type="predicted"/>
<protein>
    <submittedName>
        <fullName evidence="1">Uncharacterized protein</fullName>
    </submittedName>
</protein>
<sequence length="185" mass="20243">MNPHKCDHHHHHPSVPEGCYWRDYTGEIPKDAFPGGHDSNGQTTYIGQAYLADAGVVPANLFRGQSGMYLACNNKANYSDLAMKILCTSRPVSLAWVNTTAADLHLVTAGKELVIGGYHPRGNAKLLLNIGRVKHGGELIVGKVHEWKGNFSLNFVGDDTELSAKSYQALVVNSPNECCQLQHTY</sequence>
<keyword evidence="2" id="KW-1185">Reference proteome</keyword>
<dbReference type="PANTHER" id="PTHR31649">
    <property type="entry name" value="AGAP009604-PA"/>
    <property type="match status" value="1"/>
</dbReference>